<dbReference type="SUPFAM" id="SSF56059">
    <property type="entry name" value="Glutathione synthetase ATP-binding domain-like"/>
    <property type="match status" value="1"/>
</dbReference>
<dbReference type="EMBL" id="CP159872">
    <property type="protein sequence ID" value="XCM83626.1"/>
    <property type="molecule type" value="Genomic_DNA"/>
</dbReference>
<protein>
    <recommendedName>
        <fullName evidence="2">ATP-grasp domain-containing protein</fullName>
    </recommendedName>
</protein>
<accession>A0AAU8K8M1</accession>
<gene>
    <name evidence="1" type="ORF">ABWK59_34215</name>
</gene>
<dbReference type="InterPro" id="IPR053191">
    <property type="entry name" value="DcsG_Biosynth_Enzyme"/>
</dbReference>
<dbReference type="PANTHER" id="PTHR39217">
    <property type="match status" value="1"/>
</dbReference>
<dbReference type="PANTHER" id="PTHR39217:SF1">
    <property type="entry name" value="GLUTATHIONE SYNTHETASE"/>
    <property type="match status" value="1"/>
</dbReference>
<proteinExistence type="predicted"/>
<dbReference type="AlphaFoldDB" id="A0AAU8K8M1"/>
<reference evidence="1" key="1">
    <citation type="submission" date="2024-06" db="EMBL/GenBank/DDBJ databases">
        <title>The genome sequences of Kitasatospora sp. strain HUAS MG31.</title>
        <authorList>
            <person name="Mo P."/>
        </authorList>
    </citation>
    <scope>NUCLEOTIDE SEQUENCE</scope>
    <source>
        <strain evidence="1">HUAS MG31</strain>
    </source>
</reference>
<evidence type="ECO:0000313" key="1">
    <source>
        <dbReference type="EMBL" id="XCM83626.1"/>
    </source>
</evidence>
<name>A0AAU8K8M1_9ACTN</name>
<organism evidence="1">
    <name type="scientific">Kitasatospora camelliae</name>
    <dbReference type="NCBI Taxonomy" id="3156397"/>
    <lineage>
        <taxon>Bacteria</taxon>
        <taxon>Bacillati</taxon>
        <taxon>Actinomycetota</taxon>
        <taxon>Actinomycetes</taxon>
        <taxon>Kitasatosporales</taxon>
        <taxon>Streptomycetaceae</taxon>
        <taxon>Kitasatospora</taxon>
    </lineage>
</organism>
<sequence length="295" mass="31934">MRGAATVAVVTSEAGVAYDVDLPLIVDALRARGLAAEPVVWDTAPATWERFDLLVIRSTWDYVERLDAFLTWADTTAGVTRLWNPAPVVRWNSDKRYLRELARQGVAVVPTRFLEPGTPLTPAEFDGADGVVVKPAISAGAVDTARYEPGRQADAARHARMLLDQGRGVMVQPYLPRVAEGERALIFLGGAFSHAIRKDALLTEPGVIDNDRVPHLGVAPYRPTEAEIRTASAALAAVPPPGAPLFARVDLVLDNLGEPVVLELELIEPNLFLQSDPEALGRFAEAVAERAGLRR</sequence>
<evidence type="ECO:0008006" key="2">
    <source>
        <dbReference type="Google" id="ProtNLM"/>
    </source>
</evidence>
<dbReference type="KEGG" id="kcm:ABWK59_34215"/>
<dbReference type="RefSeq" id="WP_354644562.1">
    <property type="nucleotide sequence ID" value="NZ_CP159872.1"/>
</dbReference>